<evidence type="ECO:0000313" key="3">
    <source>
        <dbReference type="Proteomes" id="UP001352263"/>
    </source>
</evidence>
<dbReference type="EMBL" id="JAWIIV010000010">
    <property type="protein sequence ID" value="MEC4720304.1"/>
    <property type="molecule type" value="Genomic_DNA"/>
</dbReference>
<proteinExistence type="predicted"/>
<keyword evidence="1" id="KW-0732">Signal</keyword>
<comment type="caution">
    <text evidence="2">The sequence shown here is derived from an EMBL/GenBank/DDBJ whole genome shotgun (WGS) entry which is preliminary data.</text>
</comment>
<evidence type="ECO:0008006" key="4">
    <source>
        <dbReference type="Google" id="ProtNLM"/>
    </source>
</evidence>
<sequence length="228" mass="25061">MIAFQSRLILVLFTLALAAEATAQTRRPMPERVFNRHAFAGLVHDIPAAHYASARLDYELEGVSGAIHFSNCQQVENTSSASIVEPQYALFRLLAINCLALKRHAQGLPATRSYFPPQLSESLVSVFPATATVNIGGHSESVTGTSLRHNRKGWRASRAAHGGIKIATDEDERTYIIMSRADFDQDGSEDLLIRVDWAARHGSGRGFDLVQLSRTSKNGPIHVSWRAP</sequence>
<evidence type="ECO:0000313" key="2">
    <source>
        <dbReference type="EMBL" id="MEC4720304.1"/>
    </source>
</evidence>
<gene>
    <name evidence="2" type="ORF">RY831_14175</name>
</gene>
<keyword evidence="3" id="KW-1185">Reference proteome</keyword>
<feature type="signal peptide" evidence="1">
    <location>
        <begin position="1"/>
        <end position="23"/>
    </location>
</feature>
<evidence type="ECO:0000256" key="1">
    <source>
        <dbReference type="SAM" id="SignalP"/>
    </source>
</evidence>
<reference evidence="2 3" key="1">
    <citation type="submission" date="2023-10" db="EMBL/GenBank/DDBJ databases">
        <title>Noviherbaspirillum sp. CPCC 100848 genome assembly.</title>
        <authorList>
            <person name="Li X.Y."/>
            <person name="Fang X.M."/>
        </authorList>
    </citation>
    <scope>NUCLEOTIDE SEQUENCE [LARGE SCALE GENOMIC DNA]</scope>
    <source>
        <strain evidence="2 3">CPCC 100848</strain>
    </source>
</reference>
<protein>
    <recommendedName>
        <fullName evidence="4">VCBS repeat-containing protein</fullName>
    </recommendedName>
</protein>
<dbReference type="Proteomes" id="UP001352263">
    <property type="component" value="Unassembled WGS sequence"/>
</dbReference>
<organism evidence="2 3">
    <name type="scientific">Noviherbaspirillum album</name>
    <dbReference type="NCBI Taxonomy" id="3080276"/>
    <lineage>
        <taxon>Bacteria</taxon>
        <taxon>Pseudomonadati</taxon>
        <taxon>Pseudomonadota</taxon>
        <taxon>Betaproteobacteria</taxon>
        <taxon>Burkholderiales</taxon>
        <taxon>Oxalobacteraceae</taxon>
        <taxon>Noviherbaspirillum</taxon>
    </lineage>
</organism>
<accession>A0ABU6J9I3</accession>
<feature type="chain" id="PRO_5045451745" description="VCBS repeat-containing protein" evidence="1">
    <location>
        <begin position="24"/>
        <end position="228"/>
    </location>
</feature>
<name>A0ABU6J9I3_9BURK</name>
<dbReference type="RefSeq" id="WP_326507009.1">
    <property type="nucleotide sequence ID" value="NZ_JAWIIV010000010.1"/>
</dbReference>